<reference evidence="11" key="2">
    <citation type="submission" date="2020-07" db="EMBL/GenBank/DDBJ databases">
        <authorList>
            <person name="Vera ALvarez R."/>
            <person name="Arias-Moreno D.M."/>
            <person name="Jimenez-Jacinto V."/>
            <person name="Jimenez-Bremont J.F."/>
            <person name="Swaminathan K."/>
            <person name="Moose S.P."/>
            <person name="Guerrero-Gonzalez M.L."/>
            <person name="Marino-Ramirez L."/>
            <person name="Landsman D."/>
            <person name="Rodriguez-Kessler M."/>
            <person name="Delgado-Sanchez P."/>
        </authorList>
    </citation>
    <scope>NUCLEOTIDE SEQUENCE</scope>
    <source>
        <tissue evidence="11">Cladode</tissue>
    </source>
</reference>
<keyword evidence="6" id="KW-0472">Membrane</keyword>
<reference evidence="11" key="1">
    <citation type="journal article" date="2013" name="J. Plant Res.">
        <title>Effect of fungi and light on seed germination of three Opuntia species from semiarid lands of central Mexico.</title>
        <authorList>
            <person name="Delgado-Sanchez P."/>
            <person name="Jimenez-Bremont J.F."/>
            <person name="Guerrero-Gonzalez Mde L."/>
            <person name="Flores J."/>
        </authorList>
    </citation>
    <scope>NUCLEOTIDE SEQUENCE</scope>
    <source>
        <tissue evidence="11">Cladode</tissue>
    </source>
</reference>
<dbReference type="EMBL" id="GISG01283325">
    <property type="protein sequence ID" value="MBA4679429.1"/>
    <property type="molecule type" value="Transcribed_RNA"/>
</dbReference>
<dbReference type="InterPro" id="IPR008942">
    <property type="entry name" value="ENTH_VHS"/>
</dbReference>
<evidence type="ECO:0000313" key="11">
    <source>
        <dbReference type="EMBL" id="MBA4679427.1"/>
    </source>
</evidence>
<dbReference type="GO" id="GO:0005905">
    <property type="term" value="C:clathrin-coated pit"/>
    <property type="evidence" value="ECO:0007669"/>
    <property type="project" value="UniProtKB-SubCell"/>
</dbReference>
<dbReference type="PROSITE" id="PS50942">
    <property type="entry name" value="ENTH"/>
    <property type="match status" value="1"/>
</dbReference>
<dbReference type="InterPro" id="IPR011417">
    <property type="entry name" value="ANTH_dom"/>
</dbReference>
<dbReference type="PANTHER" id="PTHR22951">
    <property type="entry name" value="CLATHRIN ASSEMBLY PROTEIN"/>
    <property type="match status" value="1"/>
</dbReference>
<feature type="compositionally biased region" description="Basic and acidic residues" evidence="9">
    <location>
        <begin position="328"/>
        <end position="339"/>
    </location>
</feature>
<dbReference type="GO" id="GO:0005545">
    <property type="term" value="F:1-phosphatidylinositol binding"/>
    <property type="evidence" value="ECO:0007669"/>
    <property type="project" value="InterPro"/>
</dbReference>
<evidence type="ECO:0000256" key="7">
    <source>
        <dbReference type="ARBA" id="ARBA00023176"/>
    </source>
</evidence>
<dbReference type="GO" id="GO:0005794">
    <property type="term" value="C:Golgi apparatus"/>
    <property type="evidence" value="ECO:0007669"/>
    <property type="project" value="UniProtKB-SubCell"/>
</dbReference>
<proteinExistence type="predicted"/>
<dbReference type="GO" id="GO:0072583">
    <property type="term" value="P:clathrin-dependent endocytosis"/>
    <property type="evidence" value="ECO:0007669"/>
    <property type="project" value="InterPro"/>
</dbReference>
<protein>
    <recommendedName>
        <fullName evidence="10">ENTH domain-containing protein</fullName>
    </recommendedName>
</protein>
<dbReference type="InterPro" id="IPR045192">
    <property type="entry name" value="AP180-like"/>
</dbReference>
<dbReference type="Gene3D" id="1.25.40.90">
    <property type="match status" value="1"/>
</dbReference>
<evidence type="ECO:0000256" key="1">
    <source>
        <dbReference type="ARBA" id="ARBA00004132"/>
    </source>
</evidence>
<dbReference type="FunFam" id="1.20.58.150:FF:000006">
    <property type="entry name" value="putative clathrin assembly protein At5g35200"/>
    <property type="match status" value="1"/>
</dbReference>
<dbReference type="FunFam" id="1.25.40.90:FF:000005">
    <property type="entry name" value="Clathrin assembly protein AP180"/>
    <property type="match status" value="1"/>
</dbReference>
<evidence type="ECO:0000256" key="4">
    <source>
        <dbReference type="ARBA" id="ARBA00022583"/>
    </source>
</evidence>
<keyword evidence="5" id="KW-0333">Golgi apparatus</keyword>
<dbReference type="InterPro" id="IPR048050">
    <property type="entry name" value="ANTH_N_plant"/>
</dbReference>
<feature type="domain" description="ENTH" evidence="10">
    <location>
        <begin position="26"/>
        <end position="164"/>
    </location>
</feature>
<evidence type="ECO:0000256" key="6">
    <source>
        <dbReference type="ARBA" id="ARBA00023136"/>
    </source>
</evidence>
<name>A0A7C9FB58_OPUST</name>
<sequence>MAGGTNSSLRKYMGSLKDTTTISLAKVNSGFKELDIAIVKATNHVERPAKEKHIRALFAAISAARPRADIAYCVHALARRLSKTHNWAVALKTLIVIHRALREVDAIFREELLNYGRSKNHVLNMSHFRDDSSASAWDYSAWVRAYALFLEERLECSRVLKYDVETERPRTRDLEVNDLLEQLPSLQQLLYRVLVCQPEGAMVHNHVIQLALSMVASESTKIYTAISDGTANLVDKFFEMERNDAVKALDIYQRSVKQAERLSEFYEVCKSLDMGRGAGFIKIEQPPVSFLQAMEEYVSEASRGSISRKEQVKQVVDEKPTVVLEIQDKEVTDVKKERPPSPPPPEPVKEEKPVVEVPDLLVLDDPTPVASNLDEKNALALAIVPIDNLSTTNSAPSLENGTTGWELALVTAPTSADTATAANKLTGGLDKLTLDSLYEDAIRRANQPASYNPWETAPMNPSMMQQPTHNPFFAPNAGFPSPSMPMAPMVDQQQAFMLQPQTMMMVPQQLAPSMNPFANPYAANPNPYGAAMPVQAYNPYSGFA</sequence>
<keyword evidence="8" id="KW-0968">Cytoplasmic vesicle</keyword>
<keyword evidence="4" id="KW-0254">Endocytosis</keyword>
<evidence type="ECO:0000256" key="8">
    <source>
        <dbReference type="ARBA" id="ARBA00023329"/>
    </source>
</evidence>
<dbReference type="SUPFAM" id="SSF89009">
    <property type="entry name" value="GAT-like domain"/>
    <property type="match status" value="1"/>
</dbReference>
<dbReference type="Pfam" id="PF07651">
    <property type="entry name" value="ANTH"/>
    <property type="match status" value="1"/>
</dbReference>
<dbReference type="CDD" id="cd03564">
    <property type="entry name" value="ANTH_N"/>
    <property type="match status" value="1"/>
</dbReference>
<dbReference type="GO" id="GO:0032050">
    <property type="term" value="F:clathrin heavy chain binding"/>
    <property type="evidence" value="ECO:0007669"/>
    <property type="project" value="TreeGrafter"/>
</dbReference>
<dbReference type="EMBL" id="GISG01283322">
    <property type="protein sequence ID" value="MBA4679426.1"/>
    <property type="molecule type" value="Transcribed_RNA"/>
</dbReference>
<dbReference type="InterPro" id="IPR014712">
    <property type="entry name" value="ANTH_dom_sf"/>
</dbReference>
<dbReference type="GO" id="GO:0005546">
    <property type="term" value="F:phosphatidylinositol-4,5-bisphosphate binding"/>
    <property type="evidence" value="ECO:0007669"/>
    <property type="project" value="TreeGrafter"/>
</dbReference>
<evidence type="ECO:0000259" key="10">
    <source>
        <dbReference type="PROSITE" id="PS50942"/>
    </source>
</evidence>
<evidence type="ECO:0000256" key="9">
    <source>
        <dbReference type="SAM" id="MobiDB-lite"/>
    </source>
</evidence>
<dbReference type="Gene3D" id="1.20.58.150">
    <property type="entry name" value="ANTH domain"/>
    <property type="match status" value="1"/>
</dbReference>
<dbReference type="SUPFAM" id="SSF48464">
    <property type="entry name" value="ENTH/VHS domain"/>
    <property type="match status" value="1"/>
</dbReference>
<dbReference type="AlphaFoldDB" id="A0A7C9FB58"/>
<feature type="region of interest" description="Disordered" evidence="9">
    <location>
        <begin position="328"/>
        <end position="352"/>
    </location>
</feature>
<evidence type="ECO:0000256" key="5">
    <source>
        <dbReference type="ARBA" id="ARBA00023034"/>
    </source>
</evidence>
<dbReference type="InterPro" id="IPR013809">
    <property type="entry name" value="ENTH"/>
</dbReference>
<evidence type="ECO:0000256" key="2">
    <source>
        <dbReference type="ARBA" id="ARBA00004555"/>
    </source>
</evidence>
<dbReference type="GO" id="GO:0000149">
    <property type="term" value="F:SNARE binding"/>
    <property type="evidence" value="ECO:0007669"/>
    <property type="project" value="TreeGrafter"/>
</dbReference>
<dbReference type="EMBL" id="GISG01283323">
    <property type="protein sequence ID" value="MBA4679427.1"/>
    <property type="molecule type" value="Transcribed_RNA"/>
</dbReference>
<comment type="subcellular location">
    <subcellularLocation>
        <location evidence="1">Cytoplasmic vesicle</location>
        <location evidence="1">Clathrin-coated vesicle</location>
    </subcellularLocation>
    <subcellularLocation>
        <location evidence="2">Golgi apparatus</location>
    </subcellularLocation>
    <subcellularLocation>
        <location evidence="3">Membrane</location>
        <location evidence="3">Clathrin-coated pit</location>
    </subcellularLocation>
</comment>
<organism evidence="11">
    <name type="scientific">Opuntia streptacantha</name>
    <name type="common">Prickly pear cactus</name>
    <name type="synonym">Opuntia cardona</name>
    <dbReference type="NCBI Taxonomy" id="393608"/>
    <lineage>
        <taxon>Eukaryota</taxon>
        <taxon>Viridiplantae</taxon>
        <taxon>Streptophyta</taxon>
        <taxon>Embryophyta</taxon>
        <taxon>Tracheophyta</taxon>
        <taxon>Spermatophyta</taxon>
        <taxon>Magnoliopsida</taxon>
        <taxon>eudicotyledons</taxon>
        <taxon>Gunneridae</taxon>
        <taxon>Pentapetalae</taxon>
        <taxon>Caryophyllales</taxon>
        <taxon>Cactineae</taxon>
        <taxon>Cactaceae</taxon>
        <taxon>Opuntioideae</taxon>
        <taxon>Opuntia</taxon>
    </lineage>
</organism>
<accession>A0A7C9FB58</accession>
<evidence type="ECO:0000256" key="3">
    <source>
        <dbReference type="ARBA" id="ARBA00004600"/>
    </source>
</evidence>
<dbReference type="GO" id="GO:0030136">
    <property type="term" value="C:clathrin-coated vesicle"/>
    <property type="evidence" value="ECO:0007669"/>
    <property type="project" value="UniProtKB-SubCell"/>
</dbReference>
<dbReference type="PANTHER" id="PTHR22951:SF32">
    <property type="entry name" value="OS06G0175500 PROTEIN"/>
    <property type="match status" value="1"/>
</dbReference>
<dbReference type="GO" id="GO:0006900">
    <property type="term" value="P:vesicle budding from membrane"/>
    <property type="evidence" value="ECO:0007669"/>
    <property type="project" value="TreeGrafter"/>
</dbReference>
<dbReference type="SMART" id="SM00273">
    <property type="entry name" value="ENTH"/>
    <property type="match status" value="1"/>
</dbReference>
<keyword evidence="7" id="KW-0168">Coated pit</keyword>
<dbReference type="GO" id="GO:0048268">
    <property type="term" value="P:clathrin coat assembly"/>
    <property type="evidence" value="ECO:0007669"/>
    <property type="project" value="InterPro"/>
</dbReference>